<evidence type="ECO:0000256" key="1">
    <source>
        <dbReference type="SAM" id="MobiDB-lite"/>
    </source>
</evidence>
<name>A0ABN6XWN7_9MICO</name>
<keyword evidence="3" id="KW-1185">Reference proteome</keyword>
<proteinExistence type="predicted"/>
<reference evidence="3" key="1">
    <citation type="journal article" date="2019" name="Int. J. Syst. Evol. Microbiol.">
        <title>The Global Catalogue of Microorganisms (GCM) 10K type strain sequencing project: providing services to taxonomists for standard genome sequencing and annotation.</title>
        <authorList>
            <consortium name="The Broad Institute Genomics Platform"/>
            <consortium name="The Broad Institute Genome Sequencing Center for Infectious Disease"/>
            <person name="Wu L."/>
            <person name="Ma J."/>
        </authorList>
    </citation>
    <scope>NUCLEOTIDE SEQUENCE [LARGE SCALE GENOMIC DNA]</scope>
    <source>
        <strain evidence="3">NBRC 108728</strain>
    </source>
</reference>
<protein>
    <submittedName>
        <fullName evidence="2">Uncharacterized protein</fullName>
    </submittedName>
</protein>
<dbReference type="Proteomes" id="UP001321486">
    <property type="component" value="Chromosome"/>
</dbReference>
<evidence type="ECO:0000313" key="3">
    <source>
        <dbReference type="Proteomes" id="UP001321486"/>
    </source>
</evidence>
<gene>
    <name evidence="2" type="ORF">GCM10025867_16800</name>
</gene>
<organism evidence="2 3">
    <name type="scientific">Frondihabitans sucicola</name>
    <dbReference type="NCBI Taxonomy" id="1268041"/>
    <lineage>
        <taxon>Bacteria</taxon>
        <taxon>Bacillati</taxon>
        <taxon>Actinomycetota</taxon>
        <taxon>Actinomycetes</taxon>
        <taxon>Micrococcales</taxon>
        <taxon>Microbacteriaceae</taxon>
        <taxon>Frondihabitans</taxon>
    </lineage>
</organism>
<accession>A0ABN6XWN7</accession>
<evidence type="ECO:0000313" key="2">
    <source>
        <dbReference type="EMBL" id="BDZ49439.1"/>
    </source>
</evidence>
<dbReference type="EMBL" id="AP027732">
    <property type="protein sequence ID" value="BDZ49439.1"/>
    <property type="molecule type" value="Genomic_DNA"/>
</dbReference>
<sequence length="73" mass="7566">MTASSGAGYGMAPASERIEWTHSAYPRPTLAAWASVSATTASTDTTTYGSLMRPGRKSARYSATDSTTNDGAT</sequence>
<feature type="region of interest" description="Disordered" evidence="1">
    <location>
        <begin position="39"/>
        <end position="73"/>
    </location>
</feature>
<feature type="compositionally biased region" description="Polar residues" evidence="1">
    <location>
        <begin position="61"/>
        <end position="73"/>
    </location>
</feature>